<evidence type="ECO:0000313" key="3">
    <source>
        <dbReference type="Proteomes" id="UP000596661"/>
    </source>
</evidence>
<evidence type="ECO:0000313" key="2">
    <source>
        <dbReference type="EnsemblPlants" id="cds.novel_model_4563_5bd9a17a.2.5bd9b139"/>
    </source>
</evidence>
<name>A0A803R389_CANSA</name>
<dbReference type="Proteomes" id="UP000596661">
    <property type="component" value="Chromosome 6"/>
</dbReference>
<gene>
    <name evidence="2" type="primary">LOC115718833</name>
</gene>
<proteinExistence type="predicted"/>
<dbReference type="EMBL" id="UZAU01000556">
    <property type="status" value="NOT_ANNOTATED_CDS"/>
    <property type="molecule type" value="Genomic_DNA"/>
</dbReference>
<reference evidence="2" key="1">
    <citation type="submission" date="2018-11" db="EMBL/GenBank/DDBJ databases">
        <authorList>
            <person name="Grassa J C."/>
        </authorList>
    </citation>
    <scope>NUCLEOTIDE SEQUENCE [LARGE SCALE GENOMIC DNA]</scope>
</reference>
<keyword evidence="1" id="KW-0472">Membrane</keyword>
<feature type="transmembrane region" description="Helical" evidence="1">
    <location>
        <begin position="42"/>
        <end position="64"/>
    </location>
</feature>
<organism evidence="2 3">
    <name type="scientific">Cannabis sativa</name>
    <name type="common">Hemp</name>
    <name type="synonym">Marijuana</name>
    <dbReference type="NCBI Taxonomy" id="3483"/>
    <lineage>
        <taxon>Eukaryota</taxon>
        <taxon>Viridiplantae</taxon>
        <taxon>Streptophyta</taxon>
        <taxon>Embryophyta</taxon>
        <taxon>Tracheophyta</taxon>
        <taxon>Spermatophyta</taxon>
        <taxon>Magnoliopsida</taxon>
        <taxon>eudicotyledons</taxon>
        <taxon>Gunneridae</taxon>
        <taxon>Pentapetalae</taxon>
        <taxon>rosids</taxon>
        <taxon>fabids</taxon>
        <taxon>Rosales</taxon>
        <taxon>Cannabaceae</taxon>
        <taxon>Cannabis</taxon>
    </lineage>
</organism>
<keyword evidence="1" id="KW-1133">Transmembrane helix</keyword>
<keyword evidence="1" id="KW-0812">Transmembrane</keyword>
<dbReference type="EnsemblPlants" id="novel_model_4563_5bd9a17a.2.5bd9b139">
    <property type="protein sequence ID" value="cds.novel_model_4563_5bd9a17a.2.5bd9b139"/>
    <property type="gene ID" value="novel_gene_2392_5bd9a17a"/>
</dbReference>
<dbReference type="Gramene" id="novel_model_4563_5bd9a17a.2.5bd9b139">
    <property type="protein sequence ID" value="cds.novel_model_4563_5bd9a17a.2.5bd9b139"/>
    <property type="gene ID" value="novel_gene_2392_5bd9a17a"/>
</dbReference>
<reference evidence="2" key="2">
    <citation type="submission" date="2021-03" db="UniProtKB">
        <authorList>
            <consortium name="EnsemblPlants"/>
        </authorList>
    </citation>
    <scope>IDENTIFICATION</scope>
</reference>
<protein>
    <submittedName>
        <fullName evidence="2">Uncharacterized protein</fullName>
    </submittedName>
</protein>
<accession>A0A803R389</accession>
<dbReference type="AlphaFoldDB" id="A0A803R389"/>
<sequence>MDSEYPNLELVNVAIQKLKEEQRQIKEIFEDDDDDQLLLSQVSLSFLFSICVHVLGIKILNLNFGLLQLKKLNRVFIGLFQLKFIYSNNDIDEDIKSEASNESDSNYLKTQIIF</sequence>
<keyword evidence="3" id="KW-1185">Reference proteome</keyword>
<evidence type="ECO:0000256" key="1">
    <source>
        <dbReference type="SAM" id="Phobius"/>
    </source>
</evidence>